<dbReference type="NCBIfam" id="TIGR00172">
    <property type="entry name" value="maf"/>
    <property type="match status" value="1"/>
</dbReference>
<keyword evidence="2 4" id="KW-0378">Hydrolase</keyword>
<comment type="cofactor">
    <cofactor evidence="1 4">
        <name>a divalent metal cation</name>
        <dbReference type="ChEBI" id="CHEBI:60240"/>
    </cofactor>
</comment>
<evidence type="ECO:0000256" key="4">
    <source>
        <dbReference type="HAMAP-Rule" id="MF_00528"/>
    </source>
</evidence>
<dbReference type="AlphaFoldDB" id="A0A2P7U1J4"/>
<accession>A0A2P7U1J4</accession>
<feature type="active site" description="Proton acceptor" evidence="4">
    <location>
        <position position="72"/>
    </location>
</feature>
<comment type="function">
    <text evidence="4">Nucleoside triphosphate pyrophosphatase that hydrolyzes 7-methyl-GTP (m(7)GTP). May have a dual role in cell division arrest and in preventing the incorporation of modified nucleotides into cellular nucleic acids.</text>
</comment>
<dbReference type="Proteomes" id="UP000241868">
    <property type="component" value="Unassembled WGS sequence"/>
</dbReference>
<dbReference type="PIRSF" id="PIRSF006305">
    <property type="entry name" value="Maf"/>
    <property type="match status" value="1"/>
</dbReference>
<feature type="site" description="Important for substrate specificity" evidence="4">
    <location>
        <position position="15"/>
    </location>
</feature>
<dbReference type="EC" id="3.6.1.-" evidence="4"/>
<dbReference type="EMBL" id="PXYY01000016">
    <property type="protein sequence ID" value="PSJ80773.1"/>
    <property type="molecule type" value="Genomic_DNA"/>
</dbReference>
<keyword evidence="6" id="KW-1185">Reference proteome</keyword>
<feature type="site" description="Important for substrate specificity" evidence="4">
    <location>
        <position position="73"/>
    </location>
</feature>
<dbReference type="GO" id="GO:0009117">
    <property type="term" value="P:nucleotide metabolic process"/>
    <property type="evidence" value="ECO:0007669"/>
    <property type="project" value="UniProtKB-KW"/>
</dbReference>
<reference evidence="5 6" key="1">
    <citation type="submission" date="2018-03" db="EMBL/GenBank/DDBJ databases">
        <title>Neisseria weixii sp. nov., isolated from the intestinal contents of Tibetan Plateau pika (Ochotona curzoniae) in Yushu, Qinghai Province, China.</title>
        <authorList>
            <person name="Gui Z."/>
        </authorList>
    </citation>
    <scope>NUCLEOTIDE SEQUENCE [LARGE SCALE GENOMIC DNA]</scope>
    <source>
        <strain evidence="5 6">ATCC 51483</strain>
    </source>
</reference>
<dbReference type="GO" id="GO:0005737">
    <property type="term" value="C:cytoplasm"/>
    <property type="evidence" value="ECO:0007669"/>
    <property type="project" value="UniProtKB-SubCell"/>
</dbReference>
<dbReference type="InterPro" id="IPR003697">
    <property type="entry name" value="Maf-like"/>
</dbReference>
<feature type="site" description="Important for substrate specificity" evidence="4">
    <location>
        <position position="158"/>
    </location>
</feature>
<dbReference type="Gene3D" id="3.90.950.10">
    <property type="match status" value="1"/>
</dbReference>
<dbReference type="GO" id="GO:0047429">
    <property type="term" value="F:nucleoside triphosphate diphosphatase activity"/>
    <property type="evidence" value="ECO:0007669"/>
    <property type="project" value="InterPro"/>
</dbReference>
<dbReference type="RefSeq" id="WP_106740882.1">
    <property type="nucleotide sequence ID" value="NZ_PXYY01000016.1"/>
</dbReference>
<organism evidence="5 6">
    <name type="scientific">Neisseria iguanae</name>
    <dbReference type="NCBI Taxonomy" id="90242"/>
    <lineage>
        <taxon>Bacteria</taxon>
        <taxon>Pseudomonadati</taxon>
        <taxon>Pseudomonadota</taxon>
        <taxon>Betaproteobacteria</taxon>
        <taxon>Neisseriales</taxon>
        <taxon>Neisseriaceae</taxon>
        <taxon>Neisseria</taxon>
    </lineage>
</organism>
<keyword evidence="3 4" id="KW-0546">Nucleotide metabolism</keyword>
<dbReference type="PANTHER" id="PTHR43213:SF5">
    <property type="entry name" value="BIFUNCTIONAL DTTP_UTP PYROPHOSPHATASE_METHYLTRANSFERASE PROTEIN-RELATED"/>
    <property type="match status" value="1"/>
</dbReference>
<proteinExistence type="inferred from homology"/>
<dbReference type="HAMAP" id="MF_00528">
    <property type="entry name" value="Maf"/>
    <property type="match status" value="1"/>
</dbReference>
<evidence type="ECO:0000313" key="5">
    <source>
        <dbReference type="EMBL" id="PSJ80773.1"/>
    </source>
</evidence>
<comment type="caution">
    <text evidence="5">The sequence shown here is derived from an EMBL/GenBank/DDBJ whole genome shotgun (WGS) entry which is preliminary data.</text>
</comment>
<dbReference type="CDD" id="cd00555">
    <property type="entry name" value="Maf"/>
    <property type="match status" value="1"/>
</dbReference>
<evidence type="ECO:0000313" key="6">
    <source>
        <dbReference type="Proteomes" id="UP000241868"/>
    </source>
</evidence>
<comment type="catalytic activity">
    <reaction evidence="4">
        <text>N(7)-methyl-GTP + H2O = N(7)-methyl-GMP + diphosphate + H(+)</text>
        <dbReference type="Rhea" id="RHEA:58744"/>
        <dbReference type="ChEBI" id="CHEBI:15377"/>
        <dbReference type="ChEBI" id="CHEBI:15378"/>
        <dbReference type="ChEBI" id="CHEBI:33019"/>
        <dbReference type="ChEBI" id="CHEBI:58285"/>
        <dbReference type="ChEBI" id="CHEBI:87133"/>
    </reaction>
</comment>
<evidence type="ECO:0000256" key="3">
    <source>
        <dbReference type="ARBA" id="ARBA00023080"/>
    </source>
</evidence>
<gene>
    <name evidence="5" type="primary">maf</name>
    <name evidence="5" type="ORF">C7N83_04275</name>
</gene>
<comment type="subcellular location">
    <subcellularLocation>
        <location evidence="4">Cytoplasm</location>
    </subcellularLocation>
</comment>
<comment type="caution">
    <text evidence="4">Lacks conserved residue(s) required for the propagation of feature annotation.</text>
</comment>
<name>A0A2P7U1J4_9NEIS</name>
<dbReference type="OrthoDB" id="9813694at2"/>
<dbReference type="PANTHER" id="PTHR43213">
    <property type="entry name" value="BIFUNCTIONAL DTTP/UTP PYROPHOSPHATASE/METHYLTRANSFERASE PROTEIN-RELATED"/>
    <property type="match status" value="1"/>
</dbReference>
<sequence length="196" mass="21421">MSEKLPLILGSGSVFRREQLVRLGLAFQTASPDFDETPVRGEHAQTTALRLAEGKAHALAQCFPHALVIGADQVAWCGQRQLGKPMNVANAQQMLAELSGKRIEFYSAIVLLNTVSGRLQRHVDQTTVIMRELTDAQIRRYLQREPEAVYCAGAAKSEGLGAALLAKIDSTDPNALIGLPIFRLIDFLKNEGVEVL</sequence>
<dbReference type="InterPro" id="IPR029001">
    <property type="entry name" value="ITPase-like_fam"/>
</dbReference>
<dbReference type="SUPFAM" id="SSF52972">
    <property type="entry name" value="ITPase-like"/>
    <property type="match status" value="1"/>
</dbReference>
<protein>
    <recommendedName>
        <fullName evidence="4">7-methyl-GTP pyrophosphatase</fullName>
        <shortName evidence="4">m(7)GTP pyrophosphatase</shortName>
        <ecNumber evidence="4">3.6.1.-</ecNumber>
    </recommendedName>
</protein>
<comment type="similarity">
    <text evidence="4">Belongs to the Maf family. YceF subfamily.</text>
</comment>
<dbReference type="Pfam" id="PF02545">
    <property type="entry name" value="Maf"/>
    <property type="match status" value="1"/>
</dbReference>
<evidence type="ECO:0000256" key="2">
    <source>
        <dbReference type="ARBA" id="ARBA00022801"/>
    </source>
</evidence>
<keyword evidence="4" id="KW-0963">Cytoplasm</keyword>
<evidence type="ECO:0000256" key="1">
    <source>
        <dbReference type="ARBA" id="ARBA00001968"/>
    </source>
</evidence>